<reference evidence="1" key="2">
    <citation type="submission" date="2021-04" db="EMBL/GenBank/DDBJ databases">
        <authorList>
            <person name="Gilroy R."/>
        </authorList>
    </citation>
    <scope>NUCLEOTIDE SEQUENCE</scope>
    <source>
        <strain evidence="1">ChiGjej4B4-12881</strain>
    </source>
</reference>
<dbReference type="PIRSF" id="PIRSF033199">
    <property type="entry name" value="UCP033199"/>
    <property type="match status" value="1"/>
</dbReference>
<dbReference type="Proteomes" id="UP000886780">
    <property type="component" value="Unassembled WGS sequence"/>
</dbReference>
<organism evidence="1 2">
    <name type="scientific">Candidatus Lachnoclostridium stercoripullorum</name>
    <dbReference type="NCBI Taxonomy" id="2838635"/>
    <lineage>
        <taxon>Bacteria</taxon>
        <taxon>Bacillati</taxon>
        <taxon>Bacillota</taxon>
        <taxon>Clostridia</taxon>
        <taxon>Lachnospirales</taxon>
        <taxon>Lachnospiraceae</taxon>
    </lineage>
</organism>
<accession>A0A9D2AVY9</accession>
<dbReference type="Pfam" id="PF09966">
    <property type="entry name" value="DUF2200"/>
    <property type="match status" value="1"/>
</dbReference>
<gene>
    <name evidence="1" type="ORF">IAA28_05400</name>
</gene>
<evidence type="ECO:0000313" key="1">
    <source>
        <dbReference type="EMBL" id="HIX52222.1"/>
    </source>
</evidence>
<reference evidence="1" key="1">
    <citation type="journal article" date="2021" name="PeerJ">
        <title>Extensive microbial diversity within the chicken gut microbiome revealed by metagenomics and culture.</title>
        <authorList>
            <person name="Gilroy R."/>
            <person name="Ravi A."/>
            <person name="Getino M."/>
            <person name="Pursley I."/>
            <person name="Horton D.L."/>
            <person name="Alikhan N.F."/>
            <person name="Baker D."/>
            <person name="Gharbi K."/>
            <person name="Hall N."/>
            <person name="Watson M."/>
            <person name="Adriaenssens E.M."/>
            <person name="Foster-Nyarko E."/>
            <person name="Jarju S."/>
            <person name="Secka A."/>
            <person name="Antonio M."/>
            <person name="Oren A."/>
            <person name="Chaudhuri R.R."/>
            <person name="La Ragione R."/>
            <person name="Hildebrand F."/>
            <person name="Pallen M.J."/>
        </authorList>
    </citation>
    <scope>NUCLEOTIDE SEQUENCE</scope>
    <source>
        <strain evidence="1">ChiGjej4B4-12881</strain>
    </source>
</reference>
<comment type="caution">
    <text evidence="1">The sequence shown here is derived from an EMBL/GenBank/DDBJ whole genome shotgun (WGS) entry which is preliminary data.</text>
</comment>
<sequence>MDNQKIFQMPFSAIWPLLEQKALRKGRTAAEVITVTQWLTGYGEEDIHRMLEDGTAYGDFFRNAPAMNPNRFLIKGSICGVKLDSIEDPLMRDIRYLDKLIDELAKGKDLSKILRT</sequence>
<dbReference type="EMBL" id="DXEU01000097">
    <property type="protein sequence ID" value="HIX52222.1"/>
    <property type="molecule type" value="Genomic_DNA"/>
</dbReference>
<name>A0A9D2AVY9_9FIRM</name>
<dbReference type="InterPro" id="IPR023204">
    <property type="entry name" value="SP1917_dom_sf"/>
</dbReference>
<dbReference type="AlphaFoldDB" id="A0A9D2AVY9"/>
<proteinExistence type="predicted"/>
<protein>
    <submittedName>
        <fullName evidence="1">DUF2200 domain-containing protein</fullName>
    </submittedName>
</protein>
<dbReference type="InterPro" id="IPR014580">
    <property type="entry name" value="UCP033199"/>
</dbReference>
<evidence type="ECO:0000313" key="2">
    <source>
        <dbReference type="Proteomes" id="UP000886780"/>
    </source>
</evidence>
<dbReference type="Gene3D" id="1.10.8.290">
    <property type="entry name" value="uncharacterized protein sp1917 domain"/>
    <property type="match status" value="1"/>
</dbReference>